<evidence type="ECO:0000313" key="1">
    <source>
        <dbReference type="EMBL" id="QHN09740.1"/>
    </source>
</evidence>
<accession>A0A6I7D8E6</accession>
<dbReference type="InterPro" id="IPR025320">
    <property type="entry name" value="DUF4225"/>
</dbReference>
<dbReference type="EMBL" id="CP043925">
    <property type="protein sequence ID" value="QHN09740.1"/>
    <property type="molecule type" value="Genomic_DNA"/>
</dbReference>
<name>A0A6I7D8E6_9GAMM</name>
<dbReference type="Proteomes" id="UP000464700">
    <property type="component" value="Chromosome"/>
</dbReference>
<proteinExistence type="predicted"/>
<sequence length="102" mass="11791">MLFREEYSGSVRNGYRATSKALGYGDNEADIFYNVVDLSLSGASLLKPVLKEDSWKLFHYIKSDFITSWQTMGRVPLMSEIFFEGMAIYSTYDLYEEKNKSE</sequence>
<reference evidence="1 2" key="1">
    <citation type="submission" date="2019-09" db="EMBL/GenBank/DDBJ databases">
        <title>Emergence of a chromosome-mediated tetracycline resistance gene in Proteus strain.</title>
        <authorList>
            <person name="He D."/>
            <person name="Wang L."/>
        </authorList>
    </citation>
    <scope>NUCLEOTIDE SEQUENCE [LARGE SCALE GENOMIC DNA]</scope>
    <source>
        <strain evidence="1 2">T60</strain>
    </source>
</reference>
<protein>
    <submittedName>
        <fullName evidence="1">DUF4225 domain-containing protein</fullName>
    </submittedName>
</protein>
<dbReference type="AlphaFoldDB" id="A0A6I7D8E6"/>
<dbReference type="Pfam" id="PF13988">
    <property type="entry name" value="DUF4225"/>
    <property type="match status" value="1"/>
</dbReference>
<gene>
    <name evidence="1" type="ORF">F1325_04345</name>
</gene>
<dbReference type="KEGG" id="pcol:F1325_04345"/>
<evidence type="ECO:0000313" key="2">
    <source>
        <dbReference type="Proteomes" id="UP000464700"/>
    </source>
</evidence>
<organism evidence="1 2">
    <name type="scientific">Proteus columbae</name>
    <dbReference type="NCBI Taxonomy" id="1987580"/>
    <lineage>
        <taxon>Bacteria</taxon>
        <taxon>Pseudomonadati</taxon>
        <taxon>Pseudomonadota</taxon>
        <taxon>Gammaproteobacteria</taxon>
        <taxon>Enterobacterales</taxon>
        <taxon>Morganellaceae</taxon>
        <taxon>Proteus</taxon>
    </lineage>
</organism>
<keyword evidence="2" id="KW-1185">Reference proteome</keyword>